<name>A0A2P5DCS0_PARAD</name>
<keyword evidence="3" id="KW-1185">Reference proteome</keyword>
<dbReference type="EMBL" id="JXTB01000046">
    <property type="protein sequence ID" value="PON71092.1"/>
    <property type="molecule type" value="Genomic_DNA"/>
</dbReference>
<dbReference type="AlphaFoldDB" id="A0A2P5DCS0"/>
<feature type="coiled-coil region" evidence="1">
    <location>
        <begin position="33"/>
        <end position="88"/>
    </location>
</feature>
<accession>A0A2P5DCS0</accession>
<keyword evidence="1" id="KW-0175">Coiled coil</keyword>
<sequence>MRLGLAARLVRHEELVAKLAEAEAGRLAQSKGAKLAQDELRVKEQDLQNEGAEMGLVFITRDRAIDDAQEARKAEAKAKLKAHSLQRRLDRSNEVNRHFCLDHKKLMRAHAELSRKHSKDLTDINTHLVDLSQQKVDPRLAALRDRLADTEKLKTRYQR</sequence>
<reference evidence="3" key="1">
    <citation type="submission" date="2016-06" db="EMBL/GenBank/DDBJ databases">
        <title>Parallel loss of symbiosis genes in relatives of nitrogen-fixing non-legume Parasponia.</title>
        <authorList>
            <person name="Van Velzen R."/>
            <person name="Holmer R."/>
            <person name="Bu F."/>
            <person name="Rutten L."/>
            <person name="Van Zeijl A."/>
            <person name="Liu W."/>
            <person name="Santuari L."/>
            <person name="Cao Q."/>
            <person name="Sharma T."/>
            <person name="Shen D."/>
            <person name="Roswanjaya Y."/>
            <person name="Wardhani T."/>
            <person name="Kalhor M.S."/>
            <person name="Jansen J."/>
            <person name="Van den Hoogen J."/>
            <person name="Gungor B."/>
            <person name="Hartog M."/>
            <person name="Hontelez J."/>
            <person name="Verver J."/>
            <person name="Yang W.-C."/>
            <person name="Schijlen E."/>
            <person name="Repin R."/>
            <person name="Schilthuizen M."/>
            <person name="Schranz E."/>
            <person name="Heidstra R."/>
            <person name="Miyata K."/>
            <person name="Fedorova E."/>
            <person name="Kohlen W."/>
            <person name="Bisseling T."/>
            <person name="Smit S."/>
            <person name="Geurts R."/>
        </authorList>
    </citation>
    <scope>NUCLEOTIDE SEQUENCE [LARGE SCALE GENOMIC DNA]</scope>
    <source>
        <strain evidence="3">cv. WU1-14</strain>
    </source>
</reference>
<gene>
    <name evidence="2" type="ORF">PanWU01x14_075310</name>
</gene>
<evidence type="ECO:0000313" key="3">
    <source>
        <dbReference type="Proteomes" id="UP000237105"/>
    </source>
</evidence>
<evidence type="ECO:0000313" key="2">
    <source>
        <dbReference type="EMBL" id="PON71092.1"/>
    </source>
</evidence>
<dbReference type="Proteomes" id="UP000237105">
    <property type="component" value="Unassembled WGS sequence"/>
</dbReference>
<comment type="caution">
    <text evidence="2">The sequence shown here is derived from an EMBL/GenBank/DDBJ whole genome shotgun (WGS) entry which is preliminary data.</text>
</comment>
<evidence type="ECO:0000256" key="1">
    <source>
        <dbReference type="SAM" id="Coils"/>
    </source>
</evidence>
<proteinExistence type="predicted"/>
<organism evidence="2 3">
    <name type="scientific">Parasponia andersonii</name>
    <name type="common">Sponia andersonii</name>
    <dbReference type="NCBI Taxonomy" id="3476"/>
    <lineage>
        <taxon>Eukaryota</taxon>
        <taxon>Viridiplantae</taxon>
        <taxon>Streptophyta</taxon>
        <taxon>Embryophyta</taxon>
        <taxon>Tracheophyta</taxon>
        <taxon>Spermatophyta</taxon>
        <taxon>Magnoliopsida</taxon>
        <taxon>eudicotyledons</taxon>
        <taxon>Gunneridae</taxon>
        <taxon>Pentapetalae</taxon>
        <taxon>rosids</taxon>
        <taxon>fabids</taxon>
        <taxon>Rosales</taxon>
        <taxon>Cannabaceae</taxon>
        <taxon>Parasponia</taxon>
    </lineage>
</organism>
<protein>
    <submittedName>
        <fullName evidence="2">Uncharacterized protein</fullName>
    </submittedName>
</protein>